<dbReference type="OrthoDB" id="125903at2759"/>
<protein>
    <recommendedName>
        <fullName evidence="2">Transcription elongation factor Eaf N-terminal domain-containing protein</fullName>
    </recommendedName>
</protein>
<feature type="compositionally biased region" description="Acidic residues" evidence="1">
    <location>
        <begin position="154"/>
        <end position="165"/>
    </location>
</feature>
<name>A0A6G1GR93_9PEZI</name>
<dbReference type="Pfam" id="PF09816">
    <property type="entry name" value="EAF"/>
    <property type="match status" value="1"/>
</dbReference>
<dbReference type="Proteomes" id="UP000800041">
    <property type="component" value="Unassembled WGS sequence"/>
</dbReference>
<feature type="compositionally biased region" description="Basic and acidic residues" evidence="1">
    <location>
        <begin position="141"/>
        <end position="153"/>
    </location>
</feature>
<keyword evidence="4" id="KW-1185">Reference proteome</keyword>
<dbReference type="AlphaFoldDB" id="A0A6G1GR93"/>
<organism evidence="3 4">
    <name type="scientific">Aulographum hederae CBS 113979</name>
    <dbReference type="NCBI Taxonomy" id="1176131"/>
    <lineage>
        <taxon>Eukaryota</taxon>
        <taxon>Fungi</taxon>
        <taxon>Dikarya</taxon>
        <taxon>Ascomycota</taxon>
        <taxon>Pezizomycotina</taxon>
        <taxon>Dothideomycetes</taxon>
        <taxon>Pleosporomycetidae</taxon>
        <taxon>Aulographales</taxon>
        <taxon>Aulographaceae</taxon>
    </lineage>
</organism>
<feature type="region of interest" description="Disordered" evidence="1">
    <location>
        <begin position="116"/>
        <end position="512"/>
    </location>
</feature>
<evidence type="ECO:0000313" key="4">
    <source>
        <dbReference type="Proteomes" id="UP000800041"/>
    </source>
</evidence>
<feature type="compositionally biased region" description="Acidic residues" evidence="1">
    <location>
        <begin position="414"/>
        <end position="427"/>
    </location>
</feature>
<evidence type="ECO:0000313" key="3">
    <source>
        <dbReference type="EMBL" id="KAF1983332.1"/>
    </source>
</evidence>
<dbReference type="InterPro" id="IPR019194">
    <property type="entry name" value="Tscrpt_elong_fac_Eaf_N"/>
</dbReference>
<feature type="compositionally biased region" description="Low complexity" evidence="1">
    <location>
        <begin position="346"/>
        <end position="358"/>
    </location>
</feature>
<gene>
    <name evidence="3" type="ORF">K402DRAFT_466138</name>
</gene>
<feature type="compositionally biased region" description="Basic and acidic residues" evidence="1">
    <location>
        <begin position="296"/>
        <end position="310"/>
    </location>
</feature>
<proteinExistence type="predicted"/>
<feature type="compositionally biased region" description="Polar residues" evidence="1">
    <location>
        <begin position="33"/>
        <end position="44"/>
    </location>
</feature>
<dbReference type="EMBL" id="ML977176">
    <property type="protein sequence ID" value="KAF1983332.1"/>
    <property type="molecule type" value="Genomic_DNA"/>
</dbReference>
<feature type="compositionally biased region" description="Polar residues" evidence="1">
    <location>
        <begin position="186"/>
        <end position="196"/>
    </location>
</feature>
<feature type="compositionally biased region" description="Basic and acidic residues" evidence="1">
    <location>
        <begin position="495"/>
        <end position="505"/>
    </location>
</feature>
<feature type="compositionally biased region" description="Acidic residues" evidence="1">
    <location>
        <begin position="380"/>
        <end position="398"/>
    </location>
</feature>
<feature type="compositionally biased region" description="Polar residues" evidence="1">
    <location>
        <begin position="59"/>
        <end position="68"/>
    </location>
</feature>
<feature type="region of interest" description="Disordered" evidence="1">
    <location>
        <begin position="33"/>
        <end position="80"/>
    </location>
</feature>
<feature type="compositionally biased region" description="Acidic residues" evidence="1">
    <location>
        <begin position="450"/>
        <end position="480"/>
    </location>
</feature>
<evidence type="ECO:0000256" key="1">
    <source>
        <dbReference type="SAM" id="MobiDB-lite"/>
    </source>
</evidence>
<accession>A0A6G1GR93</accession>
<feature type="compositionally biased region" description="Polar residues" evidence="1">
    <location>
        <begin position="331"/>
        <end position="345"/>
    </location>
</feature>
<feature type="domain" description="Transcription elongation factor Eaf N-terminal" evidence="2">
    <location>
        <begin position="23"/>
        <end position="121"/>
    </location>
</feature>
<sequence>MASPMVMASTNAVPDPQKQGKFALHISDRITQHSTTSGGFSSVKYNYKPRQTENDRKSTISTSDQQRYGLSLTDGKDTKYTYSGQRTNLKRTYALVFDQESHSCTLEPLSSSYTFNLRSTPAESSGAKLKDRYKQLQPKVEPVDEKNKQKEPAGEDEADPDESADENNPYDFRHYLNQARARDASRSVSPATSAVNTPRLGSVRGTPLLQSSQSKKPMIQRPTQPAPAQSQKLKRKTSPPPKPTTTTKTPTVRLERKASTRPSDIAGARKKIERANAALASVKPRATAAAPSSSSKSKEIKSDYYVHESSSDEDEDDNADMAGGLEIDFGESSSAPPAAKKQQTLPSRSAANSASPASFVETGTPQLFADLGPGAHVDFIDFDEDDPPGESDDSEYDDIVTRDNAMNETREDRDADGDADGDVDVEPIELGPPAHDHRNSIVDAHLGAVGEEDESEDGDGDEEHDADDDDDDEFDLEAEMMQELAGQAEEEAREMEEREMRRVDESSESEAD</sequence>
<reference evidence="3" key="1">
    <citation type="journal article" date="2020" name="Stud. Mycol.">
        <title>101 Dothideomycetes genomes: a test case for predicting lifestyles and emergence of pathogens.</title>
        <authorList>
            <person name="Haridas S."/>
            <person name="Albert R."/>
            <person name="Binder M."/>
            <person name="Bloem J."/>
            <person name="Labutti K."/>
            <person name="Salamov A."/>
            <person name="Andreopoulos B."/>
            <person name="Baker S."/>
            <person name="Barry K."/>
            <person name="Bills G."/>
            <person name="Bluhm B."/>
            <person name="Cannon C."/>
            <person name="Castanera R."/>
            <person name="Culley D."/>
            <person name="Daum C."/>
            <person name="Ezra D."/>
            <person name="Gonzalez J."/>
            <person name="Henrissat B."/>
            <person name="Kuo A."/>
            <person name="Liang C."/>
            <person name="Lipzen A."/>
            <person name="Lutzoni F."/>
            <person name="Magnuson J."/>
            <person name="Mondo S."/>
            <person name="Nolan M."/>
            <person name="Ohm R."/>
            <person name="Pangilinan J."/>
            <person name="Park H.-J."/>
            <person name="Ramirez L."/>
            <person name="Alfaro M."/>
            <person name="Sun H."/>
            <person name="Tritt A."/>
            <person name="Yoshinaga Y."/>
            <person name="Zwiers L.-H."/>
            <person name="Turgeon B."/>
            <person name="Goodwin S."/>
            <person name="Spatafora J."/>
            <person name="Crous P."/>
            <person name="Grigoriev I."/>
        </authorList>
    </citation>
    <scope>NUCLEOTIDE SEQUENCE</scope>
    <source>
        <strain evidence="3">CBS 113979</strain>
    </source>
</reference>
<feature type="compositionally biased region" description="Polar residues" evidence="1">
    <location>
        <begin position="208"/>
        <end position="231"/>
    </location>
</feature>
<evidence type="ECO:0000259" key="2">
    <source>
        <dbReference type="Pfam" id="PF09816"/>
    </source>
</evidence>